<reference evidence="1" key="1">
    <citation type="submission" date="2023-01" db="EMBL/GenBank/DDBJ databases">
        <title>Colletotrichum chrysophilum M932 genome sequence.</title>
        <authorList>
            <person name="Baroncelli R."/>
        </authorList>
    </citation>
    <scope>NUCLEOTIDE SEQUENCE</scope>
    <source>
        <strain evidence="1">M932</strain>
    </source>
</reference>
<keyword evidence="2" id="KW-1185">Reference proteome</keyword>
<organism evidence="1 2">
    <name type="scientific">Colletotrichum chrysophilum</name>
    <dbReference type="NCBI Taxonomy" id="1836956"/>
    <lineage>
        <taxon>Eukaryota</taxon>
        <taxon>Fungi</taxon>
        <taxon>Dikarya</taxon>
        <taxon>Ascomycota</taxon>
        <taxon>Pezizomycotina</taxon>
        <taxon>Sordariomycetes</taxon>
        <taxon>Hypocreomycetidae</taxon>
        <taxon>Glomerellales</taxon>
        <taxon>Glomerellaceae</taxon>
        <taxon>Colletotrichum</taxon>
        <taxon>Colletotrichum gloeosporioides species complex</taxon>
    </lineage>
</organism>
<comment type="caution">
    <text evidence="1">The sequence shown here is derived from an EMBL/GenBank/DDBJ whole genome shotgun (WGS) entry which is preliminary data.</text>
</comment>
<dbReference type="EMBL" id="JAQOWY010000030">
    <property type="protein sequence ID" value="KAK1854843.1"/>
    <property type="molecule type" value="Genomic_DNA"/>
</dbReference>
<dbReference type="AlphaFoldDB" id="A0AAD9AUK9"/>
<dbReference type="Proteomes" id="UP001243330">
    <property type="component" value="Unassembled WGS sequence"/>
</dbReference>
<protein>
    <submittedName>
        <fullName evidence="1">Uncharacterized protein</fullName>
    </submittedName>
</protein>
<sequence>MRLRLHCVIKVLAQPMQMFVLQVSPAFSQKHLAVV</sequence>
<accession>A0AAD9AUK9</accession>
<gene>
    <name evidence="1" type="ORF">CCHR01_02523</name>
</gene>
<evidence type="ECO:0000313" key="2">
    <source>
        <dbReference type="Proteomes" id="UP001243330"/>
    </source>
</evidence>
<evidence type="ECO:0000313" key="1">
    <source>
        <dbReference type="EMBL" id="KAK1854843.1"/>
    </source>
</evidence>
<proteinExistence type="predicted"/>
<name>A0AAD9AUK9_9PEZI</name>